<dbReference type="Pfam" id="PF03472">
    <property type="entry name" value="Autoind_bind"/>
    <property type="match status" value="1"/>
</dbReference>
<organism evidence="5 6">
    <name type="scientific">Blastochloris tepida</name>
    <dbReference type="NCBI Taxonomy" id="2233851"/>
    <lineage>
        <taxon>Bacteria</taxon>
        <taxon>Pseudomonadati</taxon>
        <taxon>Pseudomonadota</taxon>
        <taxon>Alphaproteobacteria</taxon>
        <taxon>Hyphomicrobiales</taxon>
        <taxon>Blastochloridaceae</taxon>
        <taxon>Blastochloris</taxon>
    </lineage>
</organism>
<evidence type="ECO:0000313" key="6">
    <source>
        <dbReference type="Proteomes" id="UP000266934"/>
    </source>
</evidence>
<dbReference type="SUPFAM" id="SSF75516">
    <property type="entry name" value="Pheromone-binding domain of LuxR-like quorum-sensing transcription factors"/>
    <property type="match status" value="1"/>
</dbReference>
<protein>
    <submittedName>
        <fullName evidence="5">Transcriptional activator protein BjaR1</fullName>
    </submittedName>
</protein>
<dbReference type="Gene3D" id="3.30.450.80">
    <property type="entry name" value="Transcription factor LuxR-like, autoinducer-binding domain"/>
    <property type="match status" value="1"/>
</dbReference>
<evidence type="ECO:0000256" key="2">
    <source>
        <dbReference type="ARBA" id="ARBA00023125"/>
    </source>
</evidence>
<dbReference type="InterPro" id="IPR000792">
    <property type="entry name" value="Tscrpt_reg_LuxR_C"/>
</dbReference>
<dbReference type="OrthoDB" id="3170288at2"/>
<evidence type="ECO:0000313" key="5">
    <source>
        <dbReference type="EMBL" id="BBF92317.1"/>
    </source>
</evidence>
<dbReference type="InterPro" id="IPR036693">
    <property type="entry name" value="TF_LuxR_autoind-bd_dom_sf"/>
</dbReference>
<dbReference type="EMBL" id="AP018907">
    <property type="protein sequence ID" value="BBF92317.1"/>
    <property type="molecule type" value="Genomic_DNA"/>
</dbReference>
<dbReference type="PANTHER" id="PTHR44688:SF16">
    <property type="entry name" value="DNA-BINDING TRANSCRIPTIONAL ACTIVATOR DEVR_DOSR"/>
    <property type="match status" value="1"/>
</dbReference>
<dbReference type="CDD" id="cd06170">
    <property type="entry name" value="LuxR_C_like"/>
    <property type="match status" value="1"/>
</dbReference>
<keyword evidence="6" id="KW-1185">Reference proteome</keyword>
<dbReference type="Gene3D" id="1.10.10.10">
    <property type="entry name" value="Winged helix-like DNA-binding domain superfamily/Winged helix DNA-binding domain"/>
    <property type="match status" value="1"/>
</dbReference>
<dbReference type="PROSITE" id="PS50043">
    <property type="entry name" value="HTH_LUXR_2"/>
    <property type="match status" value="1"/>
</dbReference>
<dbReference type="GO" id="GO:0003677">
    <property type="term" value="F:DNA binding"/>
    <property type="evidence" value="ECO:0007669"/>
    <property type="project" value="UniProtKB-KW"/>
</dbReference>
<evidence type="ECO:0000259" key="4">
    <source>
        <dbReference type="PROSITE" id="PS50043"/>
    </source>
</evidence>
<dbReference type="Proteomes" id="UP000266934">
    <property type="component" value="Chromosome"/>
</dbReference>
<gene>
    <name evidence="5" type="primary">bjaR1</name>
    <name evidence="5" type="ORF">BLTE_10020</name>
</gene>
<keyword evidence="3" id="KW-0804">Transcription</keyword>
<dbReference type="InterPro" id="IPR005143">
    <property type="entry name" value="TF_LuxR_autoind-bd_dom"/>
</dbReference>
<accession>A0A348FYD4</accession>
<dbReference type="InterPro" id="IPR036388">
    <property type="entry name" value="WH-like_DNA-bd_sf"/>
</dbReference>
<name>A0A348FYD4_9HYPH</name>
<dbReference type="InterPro" id="IPR016032">
    <property type="entry name" value="Sig_transdc_resp-reg_C-effctor"/>
</dbReference>
<sequence length="245" mass="27248">MTSVVDHARLAFTAVERLEQVSGPRDLIETFRSCLDPFGFSVVLITGLPDPPADPTPFFLINSWPSGWHERYIDKDFYRDDPVAEAGRTHIDPFAWSEAPVDLERQPRARQVMSEAASVGMRDGFVVPIVTSRSVQACVSVAGDIPELSPDVRRMIHLVGMYAHARAMRLHASQKSLARRLLSDREREVLRWTAAGKTAWETSCILGISERTVTYHVTTTARRLEAVSRTHAVARAIALGEISIG</sequence>
<evidence type="ECO:0000256" key="3">
    <source>
        <dbReference type="ARBA" id="ARBA00023163"/>
    </source>
</evidence>
<feature type="domain" description="HTH luxR-type" evidence="4">
    <location>
        <begin position="175"/>
        <end position="240"/>
    </location>
</feature>
<evidence type="ECO:0000256" key="1">
    <source>
        <dbReference type="ARBA" id="ARBA00023015"/>
    </source>
</evidence>
<dbReference type="SMART" id="SM00421">
    <property type="entry name" value="HTH_LUXR"/>
    <property type="match status" value="1"/>
</dbReference>
<dbReference type="PRINTS" id="PR00038">
    <property type="entry name" value="HTHLUXR"/>
</dbReference>
<dbReference type="KEGG" id="blag:BLTE_10020"/>
<proteinExistence type="predicted"/>
<dbReference type="Pfam" id="PF00196">
    <property type="entry name" value="GerE"/>
    <property type="match status" value="1"/>
</dbReference>
<reference evidence="5 6" key="1">
    <citation type="submission" date="2018-08" db="EMBL/GenBank/DDBJ databases">
        <title>Complete genome sequencing of Blastochloris tepida GI.</title>
        <authorList>
            <person name="Tsukatani Y."/>
            <person name="Mori H."/>
        </authorList>
    </citation>
    <scope>NUCLEOTIDE SEQUENCE [LARGE SCALE GENOMIC DNA]</scope>
    <source>
        <strain evidence="5 6">GI</strain>
    </source>
</reference>
<dbReference type="RefSeq" id="WP_126398174.1">
    <property type="nucleotide sequence ID" value="NZ_AP018907.1"/>
</dbReference>
<dbReference type="SUPFAM" id="SSF46894">
    <property type="entry name" value="C-terminal effector domain of the bipartite response regulators"/>
    <property type="match status" value="1"/>
</dbReference>
<keyword evidence="1" id="KW-0805">Transcription regulation</keyword>
<keyword evidence="2" id="KW-0238">DNA-binding</keyword>
<dbReference type="AlphaFoldDB" id="A0A348FYD4"/>
<dbReference type="GO" id="GO:0006355">
    <property type="term" value="P:regulation of DNA-templated transcription"/>
    <property type="evidence" value="ECO:0007669"/>
    <property type="project" value="InterPro"/>
</dbReference>
<dbReference type="PANTHER" id="PTHR44688">
    <property type="entry name" value="DNA-BINDING TRANSCRIPTIONAL ACTIVATOR DEVR_DOSR"/>
    <property type="match status" value="1"/>
</dbReference>